<dbReference type="InterPro" id="IPR049317">
    <property type="entry name" value="GCIP-like_N"/>
</dbReference>
<keyword evidence="6" id="KW-0131">Cell cycle</keyword>
<keyword evidence="10" id="KW-1185">Reference proteome</keyword>
<keyword evidence="5" id="KW-0539">Nucleus</keyword>
<feature type="domain" description="Cyclin-D1-binding protein 1-like N-terminal" evidence="7">
    <location>
        <begin position="43"/>
        <end position="190"/>
    </location>
</feature>
<dbReference type="Pfam" id="PF20936">
    <property type="entry name" value="GCIP_C"/>
    <property type="match status" value="1"/>
</dbReference>
<dbReference type="Proteomes" id="UP000815677">
    <property type="component" value="Unassembled WGS sequence"/>
</dbReference>
<sequence length="341" mass="37214">MSTEQKRAIVALTLVVETCNAVLNPNAISDPSETQTLEIIHRDLVSLLSLLYAAVTKVSLVLKPAKPAYQAALAPLKDLSDHSSALFHCSRHFLPEIHGATLVQEIEFLVKDAMEAIRALAQCFLDVESSGIRTASGQAGDEYMVRTATAHTVLKRDVSTSNLAAVRRRWSNDAASLEDGYREVGEMIEDADSPDEEEDGFDDEWDELGLGKSQQLDPDELERTKRIHGILRLVQPLHKRILTDVLPLSSLDIATLDALASESRALLCASDELVAALYAPQNAAAIRTELTAFRAVIGQLELLLNPLESQLANLTLGSSSAKKWIDTCFAQVYKTVDVVLG</sequence>
<evidence type="ECO:0000259" key="8">
    <source>
        <dbReference type="Pfam" id="PF20936"/>
    </source>
</evidence>
<reference evidence="9" key="1">
    <citation type="submission" date="2014-09" db="EMBL/GenBank/DDBJ databases">
        <title>Genome sequence of the luminous mushroom Mycena chlorophos for searching fungal bioluminescence genes.</title>
        <authorList>
            <person name="Tanaka Y."/>
            <person name="Kasuga D."/>
            <person name="Oba Y."/>
            <person name="Hase S."/>
            <person name="Sato K."/>
            <person name="Oba Y."/>
            <person name="Sakakibara Y."/>
        </authorList>
    </citation>
    <scope>NUCLEOTIDE SEQUENCE</scope>
</reference>
<evidence type="ECO:0000313" key="9">
    <source>
        <dbReference type="EMBL" id="GAT58684.1"/>
    </source>
</evidence>
<dbReference type="Gene3D" id="1.20.1410.10">
    <property type="entry name" value="I/LWEQ domain"/>
    <property type="match status" value="1"/>
</dbReference>
<dbReference type="PANTHER" id="PTHR15492:SF1">
    <property type="entry name" value="CYCLIN-D1-BINDING PROTEIN 1"/>
    <property type="match status" value="1"/>
</dbReference>
<feature type="domain" description="Cyclin-D1-binding protein 1-like C-terminal" evidence="8">
    <location>
        <begin position="202"/>
        <end position="300"/>
    </location>
</feature>
<evidence type="ECO:0000313" key="10">
    <source>
        <dbReference type="Proteomes" id="UP000815677"/>
    </source>
</evidence>
<organism evidence="9 10">
    <name type="scientific">Mycena chlorophos</name>
    <name type="common">Agaric fungus</name>
    <name type="synonym">Agaricus chlorophos</name>
    <dbReference type="NCBI Taxonomy" id="658473"/>
    <lineage>
        <taxon>Eukaryota</taxon>
        <taxon>Fungi</taxon>
        <taxon>Dikarya</taxon>
        <taxon>Basidiomycota</taxon>
        <taxon>Agaricomycotina</taxon>
        <taxon>Agaricomycetes</taxon>
        <taxon>Agaricomycetidae</taxon>
        <taxon>Agaricales</taxon>
        <taxon>Marasmiineae</taxon>
        <taxon>Mycenaceae</taxon>
        <taxon>Mycena</taxon>
    </lineage>
</organism>
<comment type="similarity">
    <text evidence="3">Belongs to the CCNDBP1 family.</text>
</comment>
<evidence type="ECO:0000256" key="4">
    <source>
        <dbReference type="ARBA" id="ARBA00022490"/>
    </source>
</evidence>
<evidence type="ECO:0000259" key="7">
    <source>
        <dbReference type="Pfam" id="PF13324"/>
    </source>
</evidence>
<comment type="subcellular location">
    <subcellularLocation>
        <location evidence="2">Cytoplasm</location>
    </subcellularLocation>
    <subcellularLocation>
        <location evidence="1">Nucleus</location>
    </subcellularLocation>
</comment>
<dbReference type="InterPro" id="IPR026907">
    <property type="entry name" value="GCIP-like"/>
</dbReference>
<evidence type="ECO:0000256" key="1">
    <source>
        <dbReference type="ARBA" id="ARBA00004123"/>
    </source>
</evidence>
<accession>A0ABQ0M5W1</accession>
<evidence type="ECO:0000256" key="5">
    <source>
        <dbReference type="ARBA" id="ARBA00023242"/>
    </source>
</evidence>
<evidence type="ECO:0000256" key="6">
    <source>
        <dbReference type="ARBA" id="ARBA00023306"/>
    </source>
</evidence>
<evidence type="ECO:0000256" key="3">
    <source>
        <dbReference type="ARBA" id="ARBA00008940"/>
    </source>
</evidence>
<dbReference type="PANTHER" id="PTHR15492">
    <property type="entry name" value="CYCLIN D1-BINDING PROTEIN 1"/>
    <property type="match status" value="1"/>
</dbReference>
<evidence type="ECO:0000256" key="2">
    <source>
        <dbReference type="ARBA" id="ARBA00004496"/>
    </source>
</evidence>
<name>A0ABQ0M5W1_MYCCL</name>
<keyword evidence="4" id="KW-0963">Cytoplasm</keyword>
<dbReference type="InterPro" id="IPR049318">
    <property type="entry name" value="GCIP_C"/>
</dbReference>
<dbReference type="EMBL" id="DF849761">
    <property type="protein sequence ID" value="GAT58684.1"/>
    <property type="molecule type" value="Genomic_DNA"/>
</dbReference>
<evidence type="ECO:0008006" key="11">
    <source>
        <dbReference type="Google" id="ProtNLM"/>
    </source>
</evidence>
<proteinExistence type="inferred from homology"/>
<dbReference type="Pfam" id="PF13324">
    <property type="entry name" value="GCIP_N"/>
    <property type="match status" value="1"/>
</dbReference>
<protein>
    <recommendedName>
        <fullName evidence="11">Grap2 and cyclin-D-interacting-domain-containing protein</fullName>
    </recommendedName>
</protein>
<gene>
    <name evidence="9" type="ORF">MCHLO_15085</name>
</gene>